<evidence type="ECO:0000313" key="1">
    <source>
        <dbReference type="EMBL" id="TDP88461.1"/>
    </source>
</evidence>
<comment type="caution">
    <text evidence="1">The sequence shown here is derived from an EMBL/GenBank/DDBJ whole genome shotgun (WGS) entry which is preliminary data.</text>
</comment>
<dbReference type="EMBL" id="SNXW01000001">
    <property type="protein sequence ID" value="TDP88461.1"/>
    <property type="molecule type" value="Genomic_DNA"/>
</dbReference>
<name>A0A4R6RNY2_9BURK</name>
<keyword evidence="2" id="KW-1185">Reference proteome</keyword>
<organism evidence="1 2">
    <name type="scientific">Aquabacterium commune</name>
    <dbReference type="NCBI Taxonomy" id="70586"/>
    <lineage>
        <taxon>Bacteria</taxon>
        <taxon>Pseudomonadati</taxon>
        <taxon>Pseudomonadota</taxon>
        <taxon>Betaproteobacteria</taxon>
        <taxon>Burkholderiales</taxon>
        <taxon>Aquabacterium</taxon>
    </lineage>
</organism>
<gene>
    <name evidence="1" type="ORF">EV672_101611</name>
</gene>
<sequence>MKHKLISFALFGNDPKYRTGMMANVRAASRYYPGWKLVIYCDRVNHDALVKEDLGPSVECILQKDESQGVEGMSWRFLAVLRDDAEVVIFRDADSIFTARETAAVSEWLTSRKDMHIIRDHPYHRSPVMGGLFGVRGRALSLLAELVRARMLSHRLTEYGDDQVFLTKDLYPKVVKTTLVHTNCVRFFPEFTRPLPPDQPGDHFIGAYALLTDEEHEEYEAIRRQWAPVTLIPETWQHHRYRILRKIYRKYHGIQRIRHGWRWCI</sequence>
<protein>
    <recommendedName>
        <fullName evidence="3">Glycosyl transferase family 2</fullName>
    </recommendedName>
</protein>
<evidence type="ECO:0000313" key="2">
    <source>
        <dbReference type="Proteomes" id="UP000294593"/>
    </source>
</evidence>
<evidence type="ECO:0008006" key="3">
    <source>
        <dbReference type="Google" id="ProtNLM"/>
    </source>
</evidence>
<accession>A0A4R6RNY2</accession>
<reference evidence="1 2" key="1">
    <citation type="submission" date="2019-03" db="EMBL/GenBank/DDBJ databases">
        <title>Genomic Encyclopedia of Type Strains, Phase IV (KMG-IV): sequencing the most valuable type-strain genomes for metagenomic binning, comparative biology and taxonomic classification.</title>
        <authorList>
            <person name="Goeker M."/>
        </authorList>
    </citation>
    <scope>NUCLEOTIDE SEQUENCE [LARGE SCALE GENOMIC DNA]</scope>
    <source>
        <strain evidence="1 2">DSM 11901</strain>
    </source>
</reference>
<dbReference type="RefSeq" id="WP_133606075.1">
    <property type="nucleotide sequence ID" value="NZ_SNXW01000001.1"/>
</dbReference>
<proteinExistence type="predicted"/>
<dbReference type="AlphaFoldDB" id="A0A4R6RNY2"/>
<dbReference type="Proteomes" id="UP000294593">
    <property type="component" value="Unassembled WGS sequence"/>
</dbReference>
<dbReference type="OrthoDB" id="7278101at2"/>